<dbReference type="AlphaFoldDB" id="A0A0A9DJ48"/>
<accession>A0A0A9DJ48</accession>
<protein>
    <submittedName>
        <fullName evidence="2">Uncharacterized protein</fullName>
    </submittedName>
</protein>
<evidence type="ECO:0000313" key="2">
    <source>
        <dbReference type="EMBL" id="JAD86698.1"/>
    </source>
</evidence>
<proteinExistence type="predicted"/>
<feature type="transmembrane region" description="Helical" evidence="1">
    <location>
        <begin position="6"/>
        <end position="29"/>
    </location>
</feature>
<reference evidence="2" key="2">
    <citation type="journal article" date="2015" name="Data Brief">
        <title>Shoot transcriptome of the giant reed, Arundo donax.</title>
        <authorList>
            <person name="Barrero R.A."/>
            <person name="Guerrero F.D."/>
            <person name="Moolhuijzen P."/>
            <person name="Goolsby J.A."/>
            <person name="Tidwell J."/>
            <person name="Bellgard S.E."/>
            <person name="Bellgard M.I."/>
        </authorList>
    </citation>
    <scope>NUCLEOTIDE SEQUENCE</scope>
    <source>
        <tissue evidence="2">Shoot tissue taken approximately 20 cm above the soil surface</tissue>
    </source>
</reference>
<keyword evidence="1" id="KW-0472">Membrane</keyword>
<name>A0A0A9DJ48_ARUDO</name>
<reference evidence="2" key="1">
    <citation type="submission" date="2014-09" db="EMBL/GenBank/DDBJ databases">
        <authorList>
            <person name="Magalhaes I.L.F."/>
            <person name="Oliveira U."/>
            <person name="Santos F.R."/>
            <person name="Vidigal T.H.D.A."/>
            <person name="Brescovit A.D."/>
            <person name="Santos A.J."/>
        </authorList>
    </citation>
    <scope>NUCLEOTIDE SEQUENCE</scope>
    <source>
        <tissue evidence="2">Shoot tissue taken approximately 20 cm above the soil surface</tissue>
    </source>
</reference>
<evidence type="ECO:0000256" key="1">
    <source>
        <dbReference type="SAM" id="Phobius"/>
    </source>
</evidence>
<organism evidence="2">
    <name type="scientific">Arundo donax</name>
    <name type="common">Giant reed</name>
    <name type="synonym">Donax arundinaceus</name>
    <dbReference type="NCBI Taxonomy" id="35708"/>
    <lineage>
        <taxon>Eukaryota</taxon>
        <taxon>Viridiplantae</taxon>
        <taxon>Streptophyta</taxon>
        <taxon>Embryophyta</taxon>
        <taxon>Tracheophyta</taxon>
        <taxon>Spermatophyta</taxon>
        <taxon>Magnoliopsida</taxon>
        <taxon>Liliopsida</taxon>
        <taxon>Poales</taxon>
        <taxon>Poaceae</taxon>
        <taxon>PACMAD clade</taxon>
        <taxon>Arundinoideae</taxon>
        <taxon>Arundineae</taxon>
        <taxon>Arundo</taxon>
    </lineage>
</organism>
<dbReference type="EMBL" id="GBRH01211197">
    <property type="protein sequence ID" value="JAD86698.1"/>
    <property type="molecule type" value="Transcribed_RNA"/>
</dbReference>
<sequence length="41" mass="4365">MALNLLSLSVFGPSGSLVCYTGCSCVAVTKSMIQTRMPREL</sequence>
<keyword evidence="1" id="KW-0812">Transmembrane</keyword>
<keyword evidence="1" id="KW-1133">Transmembrane helix</keyword>